<dbReference type="PROSITE" id="PS00061">
    <property type="entry name" value="ADH_SHORT"/>
    <property type="match status" value="1"/>
</dbReference>
<dbReference type="Gene3D" id="3.40.50.720">
    <property type="entry name" value="NAD(P)-binding Rossmann-like Domain"/>
    <property type="match status" value="1"/>
</dbReference>
<proteinExistence type="inferred from homology"/>
<gene>
    <name evidence="3" type="ORF">CQ14_35790</name>
</gene>
<dbReference type="PANTHER" id="PTHR24321:SF8">
    <property type="entry name" value="ESTRADIOL 17-BETA-DEHYDROGENASE 8-RELATED"/>
    <property type="match status" value="1"/>
</dbReference>
<dbReference type="InterPro" id="IPR002347">
    <property type="entry name" value="SDR_fam"/>
</dbReference>
<dbReference type="PRINTS" id="PR00080">
    <property type="entry name" value="SDRFAMILY"/>
</dbReference>
<reference evidence="3 4" key="1">
    <citation type="submission" date="2014-03" db="EMBL/GenBank/DDBJ databases">
        <title>Bradyrhizobium valentinum sp. nov., isolated from effective nodules of Lupinus mariae-josephae, a lupine endemic of basic-lime soils in Eastern Spain.</title>
        <authorList>
            <person name="Duran D."/>
            <person name="Rey L."/>
            <person name="Navarro A."/>
            <person name="Busquets A."/>
            <person name="Imperial J."/>
            <person name="Ruiz-Argueso T."/>
        </authorList>
    </citation>
    <scope>NUCLEOTIDE SEQUENCE [LARGE SCALE GENOMIC DNA]</scope>
    <source>
        <strain evidence="3 4">CCBAU 23086</strain>
    </source>
</reference>
<accession>A0A0R3N9S0</accession>
<dbReference type="CDD" id="cd05233">
    <property type="entry name" value="SDR_c"/>
    <property type="match status" value="1"/>
</dbReference>
<dbReference type="RefSeq" id="WP_057856641.1">
    <property type="nucleotide sequence ID" value="NZ_LLYB01000039.1"/>
</dbReference>
<dbReference type="FunFam" id="3.40.50.720:FF:000084">
    <property type="entry name" value="Short-chain dehydrogenase reductase"/>
    <property type="match status" value="1"/>
</dbReference>
<organism evidence="3 4">
    <name type="scientific">Bradyrhizobium lablabi</name>
    <dbReference type="NCBI Taxonomy" id="722472"/>
    <lineage>
        <taxon>Bacteria</taxon>
        <taxon>Pseudomonadati</taxon>
        <taxon>Pseudomonadota</taxon>
        <taxon>Alphaproteobacteria</taxon>
        <taxon>Hyphomicrobiales</taxon>
        <taxon>Nitrobacteraceae</taxon>
        <taxon>Bradyrhizobium</taxon>
    </lineage>
</organism>
<keyword evidence="2" id="KW-0560">Oxidoreductase</keyword>
<dbReference type="STRING" id="722472.SAMN05444321_5646"/>
<dbReference type="InterPro" id="IPR020904">
    <property type="entry name" value="Sc_DH/Rdtase_CS"/>
</dbReference>
<name>A0A0R3N9S0_9BRAD</name>
<dbReference type="SUPFAM" id="SSF51735">
    <property type="entry name" value="NAD(P)-binding Rossmann-fold domains"/>
    <property type="match status" value="1"/>
</dbReference>
<sequence>MTGILEGKVALVTGGASGIGQATAVVMAREGARVAVADRAEADAAATVALINAAGGQAIAIGGDVTREADVAAMVARTVSAFGRIDCAFNNAGIAGRAVGPAGQRTHELSQAAFDTMLAVNLRGVFLCLKYEVMQMLSQGGGGAIVNTASIAGLIGLATSAHYVAAKHGVVGLTKSAAIEYAQDGIRVNCVNPGYIATPMTRETIEERGQEILAKVPMRRFGVPGEIAEAVAWMCSDRASFMTGAAHVVDGGYYAA</sequence>
<dbReference type="NCBIfam" id="NF005559">
    <property type="entry name" value="PRK07231.1"/>
    <property type="match status" value="1"/>
</dbReference>
<dbReference type="PANTHER" id="PTHR24321">
    <property type="entry name" value="DEHYDROGENASES, SHORT CHAIN"/>
    <property type="match status" value="1"/>
</dbReference>
<dbReference type="AlphaFoldDB" id="A0A0R3N9S0"/>
<comment type="caution">
    <text evidence="3">The sequence shown here is derived from an EMBL/GenBank/DDBJ whole genome shotgun (WGS) entry which is preliminary data.</text>
</comment>
<evidence type="ECO:0000313" key="4">
    <source>
        <dbReference type="Proteomes" id="UP000051660"/>
    </source>
</evidence>
<evidence type="ECO:0000256" key="2">
    <source>
        <dbReference type="ARBA" id="ARBA00023002"/>
    </source>
</evidence>
<dbReference type="OrthoDB" id="9792355at2"/>
<dbReference type="PRINTS" id="PR00081">
    <property type="entry name" value="GDHRDH"/>
</dbReference>
<dbReference type="EMBL" id="LLYB01000039">
    <property type="protein sequence ID" value="KRR27039.1"/>
    <property type="molecule type" value="Genomic_DNA"/>
</dbReference>
<dbReference type="Proteomes" id="UP000051660">
    <property type="component" value="Unassembled WGS sequence"/>
</dbReference>
<dbReference type="GO" id="GO:0016491">
    <property type="term" value="F:oxidoreductase activity"/>
    <property type="evidence" value="ECO:0007669"/>
    <property type="project" value="UniProtKB-KW"/>
</dbReference>
<comment type="similarity">
    <text evidence="1">Belongs to the short-chain dehydrogenases/reductases (SDR) family.</text>
</comment>
<dbReference type="InterPro" id="IPR036291">
    <property type="entry name" value="NAD(P)-bd_dom_sf"/>
</dbReference>
<dbReference type="Pfam" id="PF13561">
    <property type="entry name" value="adh_short_C2"/>
    <property type="match status" value="1"/>
</dbReference>
<protein>
    <submittedName>
        <fullName evidence="3">Short-chain dehydrogenase</fullName>
    </submittedName>
</protein>
<evidence type="ECO:0000256" key="1">
    <source>
        <dbReference type="ARBA" id="ARBA00006484"/>
    </source>
</evidence>
<evidence type="ECO:0000313" key="3">
    <source>
        <dbReference type="EMBL" id="KRR27039.1"/>
    </source>
</evidence>